<evidence type="ECO:0000256" key="8">
    <source>
        <dbReference type="ARBA" id="ARBA00022807"/>
    </source>
</evidence>
<comment type="similarity">
    <text evidence="3">Belongs to the peptidase C19 family.</text>
</comment>
<feature type="domain" description="MATH" evidence="11">
    <location>
        <begin position="97"/>
        <end position="227"/>
    </location>
</feature>
<comment type="caution">
    <text evidence="13">The sequence shown here is derived from an EMBL/GenBank/DDBJ whole genome shotgun (WGS) entry which is preliminary data.</text>
</comment>
<comment type="subcellular location">
    <subcellularLocation>
        <location evidence="2">Nucleus</location>
    </subcellularLocation>
</comment>
<keyword evidence="8" id="KW-0788">Thiol protease</keyword>
<dbReference type="FunFam" id="2.60.210.10:FF:000011">
    <property type="entry name" value="Ubiquitin carboxyl-terminal hydrolase 7"/>
    <property type="match status" value="1"/>
</dbReference>
<dbReference type="PROSITE" id="PS50235">
    <property type="entry name" value="USP_3"/>
    <property type="match status" value="1"/>
</dbReference>
<evidence type="ECO:0000313" key="14">
    <source>
        <dbReference type="Proteomes" id="UP000078544"/>
    </source>
</evidence>
<dbReference type="Pfam" id="PF12436">
    <property type="entry name" value="USP7_ICP0_bdg"/>
    <property type="match status" value="1"/>
</dbReference>
<reference evidence="13 14" key="1">
    <citation type="journal article" date="2016" name="Genome Biol. Evol.">
        <title>Divergent and convergent evolution of fungal pathogenicity.</title>
        <authorList>
            <person name="Shang Y."/>
            <person name="Xiao G."/>
            <person name="Zheng P."/>
            <person name="Cen K."/>
            <person name="Zhan S."/>
            <person name="Wang C."/>
        </authorList>
    </citation>
    <scope>NUCLEOTIDE SEQUENCE [LARGE SCALE GENOMIC DNA]</scope>
    <source>
        <strain evidence="13 14">RCEF 2490</strain>
    </source>
</reference>
<dbReference type="SUPFAM" id="SSF54001">
    <property type="entry name" value="Cysteine proteinases"/>
    <property type="match status" value="1"/>
</dbReference>
<dbReference type="Gene3D" id="2.60.210.10">
    <property type="entry name" value="Apoptosis, Tumor Necrosis Factor Receptor Associated Protein 2, Chain A"/>
    <property type="match status" value="1"/>
</dbReference>
<evidence type="ECO:0000256" key="5">
    <source>
        <dbReference type="ARBA" id="ARBA00022670"/>
    </source>
</evidence>
<dbReference type="EC" id="3.4.19.12" evidence="4"/>
<dbReference type="InterPro" id="IPR018200">
    <property type="entry name" value="USP_CS"/>
</dbReference>
<dbReference type="GO" id="GO:0016579">
    <property type="term" value="P:protein deubiquitination"/>
    <property type="evidence" value="ECO:0007669"/>
    <property type="project" value="InterPro"/>
</dbReference>
<keyword evidence="6" id="KW-0833">Ubl conjugation pathway</keyword>
<name>A0A168EBB9_9HYPO</name>
<dbReference type="PROSITE" id="PS00973">
    <property type="entry name" value="USP_2"/>
    <property type="match status" value="1"/>
</dbReference>
<protein>
    <recommendedName>
        <fullName evidence="4">ubiquitinyl hydrolase 1</fullName>
        <ecNumber evidence="4">3.4.19.12</ecNumber>
    </recommendedName>
</protein>
<dbReference type="GO" id="GO:0005829">
    <property type="term" value="C:cytosol"/>
    <property type="evidence" value="ECO:0007669"/>
    <property type="project" value="TreeGrafter"/>
</dbReference>
<keyword evidence="7 13" id="KW-0378">Hydrolase</keyword>
<dbReference type="InterPro" id="IPR029346">
    <property type="entry name" value="USP_C"/>
</dbReference>
<feature type="region of interest" description="Disordered" evidence="10">
    <location>
        <begin position="1"/>
        <end position="23"/>
    </location>
</feature>
<dbReference type="InterPro" id="IPR050164">
    <property type="entry name" value="Peptidase_C19"/>
</dbReference>
<dbReference type="Pfam" id="PF22486">
    <property type="entry name" value="MATH_2"/>
    <property type="match status" value="1"/>
</dbReference>
<evidence type="ECO:0000256" key="3">
    <source>
        <dbReference type="ARBA" id="ARBA00009085"/>
    </source>
</evidence>
<dbReference type="InterPro" id="IPR038765">
    <property type="entry name" value="Papain-like_cys_pep_sf"/>
</dbReference>
<evidence type="ECO:0000259" key="11">
    <source>
        <dbReference type="PROSITE" id="PS50144"/>
    </source>
</evidence>
<dbReference type="GO" id="GO:0006508">
    <property type="term" value="P:proteolysis"/>
    <property type="evidence" value="ECO:0007669"/>
    <property type="project" value="UniProtKB-KW"/>
</dbReference>
<dbReference type="InterPro" id="IPR002083">
    <property type="entry name" value="MATH/TRAF_dom"/>
</dbReference>
<evidence type="ECO:0000256" key="2">
    <source>
        <dbReference type="ARBA" id="ARBA00004123"/>
    </source>
</evidence>
<dbReference type="Pfam" id="PF00443">
    <property type="entry name" value="UCH"/>
    <property type="match status" value="1"/>
</dbReference>
<accession>A0A168EBB9</accession>
<keyword evidence="5" id="KW-0645">Protease</keyword>
<dbReference type="Proteomes" id="UP000078544">
    <property type="component" value="Unassembled WGS sequence"/>
</dbReference>
<dbReference type="GO" id="GO:0140492">
    <property type="term" value="F:metal-dependent deubiquitinase activity"/>
    <property type="evidence" value="ECO:0007669"/>
    <property type="project" value="UniProtKB-ARBA"/>
</dbReference>
<dbReference type="SUPFAM" id="SSF49599">
    <property type="entry name" value="TRAF domain-like"/>
    <property type="match status" value="1"/>
</dbReference>
<dbReference type="Gene3D" id="3.90.70.10">
    <property type="entry name" value="Cysteine proteinases"/>
    <property type="match status" value="1"/>
</dbReference>
<evidence type="ECO:0000313" key="13">
    <source>
        <dbReference type="EMBL" id="KZZ98625.1"/>
    </source>
</evidence>
<comment type="catalytic activity">
    <reaction evidence="1">
        <text>Thiol-dependent hydrolysis of ester, thioester, amide, peptide and isopeptide bonds formed by the C-terminal Gly of ubiquitin (a 76-residue protein attached to proteins as an intracellular targeting signal).</text>
        <dbReference type="EC" id="3.4.19.12"/>
    </reaction>
</comment>
<dbReference type="Gene3D" id="3.10.20.90">
    <property type="entry name" value="Phosphatidylinositol 3-kinase Catalytic Subunit, Chain A, domain 1"/>
    <property type="match status" value="2"/>
</dbReference>
<dbReference type="GO" id="GO:0004843">
    <property type="term" value="F:cysteine-type deubiquitinase activity"/>
    <property type="evidence" value="ECO:0007669"/>
    <property type="project" value="UniProtKB-EC"/>
</dbReference>
<dbReference type="GO" id="GO:0004175">
    <property type="term" value="F:endopeptidase activity"/>
    <property type="evidence" value="ECO:0007669"/>
    <property type="project" value="UniProtKB-ARBA"/>
</dbReference>
<dbReference type="PANTHER" id="PTHR24006">
    <property type="entry name" value="UBIQUITIN CARBOXYL-TERMINAL HYDROLASE"/>
    <property type="match status" value="1"/>
</dbReference>
<dbReference type="FunFam" id="3.90.70.10:FF:000005">
    <property type="entry name" value="Ubiquitin carboxyl-terminal hydrolase 7"/>
    <property type="match status" value="1"/>
</dbReference>
<proteinExistence type="inferred from homology"/>
<dbReference type="PROSITE" id="PS50144">
    <property type="entry name" value="MATH"/>
    <property type="match status" value="1"/>
</dbReference>
<evidence type="ECO:0000256" key="7">
    <source>
        <dbReference type="ARBA" id="ARBA00022801"/>
    </source>
</evidence>
<dbReference type="GO" id="GO:0005634">
    <property type="term" value="C:nucleus"/>
    <property type="evidence" value="ECO:0007669"/>
    <property type="project" value="UniProtKB-SubCell"/>
</dbReference>
<dbReference type="PANTHER" id="PTHR24006:SF644">
    <property type="entry name" value="UBIQUITIN CARBOXYL-TERMINAL HYDROLASE 7"/>
    <property type="match status" value="1"/>
</dbReference>
<evidence type="ECO:0000256" key="1">
    <source>
        <dbReference type="ARBA" id="ARBA00000707"/>
    </source>
</evidence>
<dbReference type="EMBL" id="AZGY01000005">
    <property type="protein sequence ID" value="KZZ98625.1"/>
    <property type="molecule type" value="Genomic_DNA"/>
</dbReference>
<evidence type="ECO:0000259" key="12">
    <source>
        <dbReference type="PROSITE" id="PS50235"/>
    </source>
</evidence>
<keyword evidence="9" id="KW-0539">Nucleus</keyword>
<dbReference type="InterPro" id="IPR024729">
    <property type="entry name" value="USP7_ICP0-binding_dom"/>
</dbReference>
<dbReference type="Pfam" id="PF14533">
    <property type="entry name" value="USP7_C2"/>
    <property type="match status" value="1"/>
</dbReference>
<evidence type="ECO:0000256" key="4">
    <source>
        <dbReference type="ARBA" id="ARBA00012759"/>
    </source>
</evidence>
<sequence length="1184" mass="137492">MSLPLRFPKKTRRKTDELNHSQSYNVDSPSEMVVDAEDYVGVTSIPEKETVAIINPDGPDQSDVDQQLQDLPLANDHDAMKDVALPPLLDEPKILEDVHNTWSIENWRSMGKREHGPIFQAGGYPWRILLFPHGNNTDQCSIYLEHGFEPDAVPENWSCCVQFALVLWNQNDPTLYIHHAAHHRFTKEEGDWGFTRFVEHRKMFNVAWEHGSRPLCENECANITAYVRVVEDETGVLWHNFVNYDSKKETGYVGLKNQGATCYLNSLLQSLYFTNAFRKAVYEIPTENDESMQNSAYTLQRLFYQLQTSDQAVGTNELTKSFGWETRHIFEQQDVQELSRKLMERMEERMKGTTAENVLPEMFSGKIKTYISCINVDYESSRIEDFWDIQLNVSGNKTLLESFQDYIQVEKMDGENQYFAGDEHKLQDANKGVIFTSFPDVLHLQLKRFEYDIQRDMMMKINDRYEFPDIFDASPYLIQDADKSESWTYQLHGVLVHSGDLNAGHYYAFIKPEKDGWFYRYDDDKVTKATLREVLEENFGGEYRTANGYRAPLHKKPIIRQNSAYMLVYIRQTKLDKILCHVEKDDIPKHLQQRFEEENAMKEARRREQREAHLYMTAKVISDDTFRRYGGTDLCTFDPNQETDEASPRTYRIRRAMTMEEFTGQIAGDMGLEARQIRLWLMVNRQNKTIRPDQPIMDLRPTVEEAYSRSAAHRDSSLRIWAEVAESFNADGEPIWPSYQSQSNGVLVKNDTILLFLKHFDSEKQTLRGIGHVYIGKEKRVEDLVPYILGKMAWGEKLPADDKLLLWEEIKPTMIEPLKAKQTLKVAELQDGDIICFQKSSANQADQPLNHEKSQEVTRNSERFEDAREYYDFLENKRTVRFHPHPTRCDQNQYPPFDLVLNSKINYDILSERVSAYLNVPPTHIRLWTVNATTNNPKAPVRRGANPTLKQILNPLGSNSLSSSQRGDAFYFEVLEMSLAELDTKKSIKLTWLSDGITKEEPLDLLVPKTGTTEDVILALIKKAQIPDEREGGRIRVYETSSNRVYRETPRATPVMNFNEYVQIYAERIPEEELTAADENMIQVFHFQNEVNRVHGVPFKFLLIEGERFADTKKRLEKRTGIKGKSFEKIKFAVVRRANYSKPQYLNDDDELWVLAAPEDDFLGLDHVDRTRSLRNGVGDLFLR</sequence>
<dbReference type="InterPro" id="IPR028889">
    <property type="entry name" value="USP"/>
</dbReference>
<evidence type="ECO:0000256" key="10">
    <source>
        <dbReference type="SAM" id="MobiDB-lite"/>
    </source>
</evidence>
<dbReference type="PROSITE" id="PS00972">
    <property type="entry name" value="USP_1"/>
    <property type="match status" value="1"/>
</dbReference>
<gene>
    <name evidence="13" type="ORF">AAL_03143</name>
</gene>
<dbReference type="InterPro" id="IPR001394">
    <property type="entry name" value="Peptidase_C19_UCH"/>
</dbReference>
<dbReference type="InterPro" id="IPR008974">
    <property type="entry name" value="TRAF-like"/>
</dbReference>
<organism evidence="13 14">
    <name type="scientific">Moelleriella libera RCEF 2490</name>
    <dbReference type="NCBI Taxonomy" id="1081109"/>
    <lineage>
        <taxon>Eukaryota</taxon>
        <taxon>Fungi</taxon>
        <taxon>Dikarya</taxon>
        <taxon>Ascomycota</taxon>
        <taxon>Pezizomycotina</taxon>
        <taxon>Sordariomycetes</taxon>
        <taxon>Hypocreomycetidae</taxon>
        <taxon>Hypocreales</taxon>
        <taxon>Clavicipitaceae</taxon>
        <taxon>Moelleriella</taxon>
    </lineage>
</organism>
<evidence type="ECO:0000256" key="6">
    <source>
        <dbReference type="ARBA" id="ARBA00022786"/>
    </source>
</evidence>
<evidence type="ECO:0000256" key="9">
    <source>
        <dbReference type="ARBA" id="ARBA00023242"/>
    </source>
</evidence>
<dbReference type="GO" id="GO:0031647">
    <property type="term" value="P:regulation of protein stability"/>
    <property type="evidence" value="ECO:0007669"/>
    <property type="project" value="TreeGrafter"/>
</dbReference>
<dbReference type="CDD" id="cd02659">
    <property type="entry name" value="peptidase_C19C"/>
    <property type="match status" value="1"/>
</dbReference>
<dbReference type="STRING" id="1081109.A0A168EBB9"/>
<dbReference type="AlphaFoldDB" id="A0A168EBB9"/>
<feature type="domain" description="USP" evidence="12">
    <location>
        <begin position="253"/>
        <end position="572"/>
    </location>
</feature>
<dbReference type="OrthoDB" id="289038at2759"/>
<dbReference type="SMART" id="SM00061">
    <property type="entry name" value="MATH"/>
    <property type="match status" value="1"/>
</dbReference>
<keyword evidence="14" id="KW-1185">Reference proteome</keyword>